<accession>A0ABQ9GLX8</accession>
<keyword evidence="2" id="KW-1185">Reference proteome</keyword>
<proteinExistence type="predicted"/>
<dbReference type="Proteomes" id="UP001159363">
    <property type="component" value="Chromosome 10"/>
</dbReference>
<protein>
    <submittedName>
        <fullName evidence="1">Uncharacterized protein</fullName>
    </submittedName>
</protein>
<gene>
    <name evidence="1" type="ORF">PR048_026641</name>
</gene>
<comment type="caution">
    <text evidence="1">The sequence shown here is derived from an EMBL/GenBank/DDBJ whole genome shotgun (WGS) entry which is preliminary data.</text>
</comment>
<reference evidence="1 2" key="1">
    <citation type="submission" date="2023-02" db="EMBL/GenBank/DDBJ databases">
        <title>LHISI_Scaffold_Assembly.</title>
        <authorList>
            <person name="Stuart O.P."/>
            <person name="Cleave R."/>
            <person name="Magrath M.J.L."/>
            <person name="Mikheyev A.S."/>
        </authorList>
    </citation>
    <scope>NUCLEOTIDE SEQUENCE [LARGE SCALE GENOMIC DNA]</scope>
    <source>
        <strain evidence="1">Daus_M_001</strain>
        <tissue evidence="1">Leg muscle</tissue>
    </source>
</reference>
<organism evidence="1 2">
    <name type="scientific">Dryococelus australis</name>
    <dbReference type="NCBI Taxonomy" id="614101"/>
    <lineage>
        <taxon>Eukaryota</taxon>
        <taxon>Metazoa</taxon>
        <taxon>Ecdysozoa</taxon>
        <taxon>Arthropoda</taxon>
        <taxon>Hexapoda</taxon>
        <taxon>Insecta</taxon>
        <taxon>Pterygota</taxon>
        <taxon>Neoptera</taxon>
        <taxon>Polyneoptera</taxon>
        <taxon>Phasmatodea</taxon>
        <taxon>Verophasmatodea</taxon>
        <taxon>Anareolatae</taxon>
        <taxon>Phasmatidae</taxon>
        <taxon>Eurycanthinae</taxon>
        <taxon>Dryococelus</taxon>
    </lineage>
</organism>
<evidence type="ECO:0000313" key="1">
    <source>
        <dbReference type="EMBL" id="KAJ8873025.1"/>
    </source>
</evidence>
<evidence type="ECO:0000313" key="2">
    <source>
        <dbReference type="Proteomes" id="UP001159363"/>
    </source>
</evidence>
<name>A0ABQ9GLX8_9NEOP</name>
<dbReference type="EMBL" id="JARBHB010000011">
    <property type="protein sequence ID" value="KAJ8873025.1"/>
    <property type="molecule type" value="Genomic_DNA"/>
</dbReference>
<sequence>MTVAGASDEINVVLKCLREKRNEDGFNHLWSEIDAKVRQKYSKKTLAVKLHCARLPVCIPRRVVQESVLRSTRQNWLQKYVYLEEALATQTIEWNSKLTETLQEKDFDLQHLAHQIEMLKKLSPHCTKQWNMYSA</sequence>